<dbReference type="RefSeq" id="WP_135952324.1">
    <property type="nucleotide sequence ID" value="NZ_CANPVL010000005.1"/>
</dbReference>
<organism evidence="1 2">
    <name type="scientific">Phocaeicola sartorii</name>
    <dbReference type="NCBI Taxonomy" id="671267"/>
    <lineage>
        <taxon>Bacteria</taxon>
        <taxon>Pseudomonadati</taxon>
        <taxon>Bacteroidota</taxon>
        <taxon>Bacteroidia</taxon>
        <taxon>Bacteroidales</taxon>
        <taxon>Bacteroidaceae</taxon>
        <taxon>Phocaeicola</taxon>
    </lineage>
</organism>
<evidence type="ECO:0000313" key="1">
    <source>
        <dbReference type="EMBL" id="TGY68443.1"/>
    </source>
</evidence>
<evidence type="ECO:0008006" key="3">
    <source>
        <dbReference type="Google" id="ProtNLM"/>
    </source>
</evidence>
<dbReference type="Proteomes" id="UP000310760">
    <property type="component" value="Unassembled WGS sequence"/>
</dbReference>
<accession>A0A4S2FHW3</accession>
<dbReference type="EMBL" id="SRYJ01000040">
    <property type="protein sequence ID" value="TGY68443.1"/>
    <property type="molecule type" value="Genomic_DNA"/>
</dbReference>
<dbReference type="InterPro" id="IPR011004">
    <property type="entry name" value="Trimer_LpxA-like_sf"/>
</dbReference>
<dbReference type="SUPFAM" id="SSF51161">
    <property type="entry name" value="Trimeric LpxA-like enzymes"/>
    <property type="match status" value="1"/>
</dbReference>
<gene>
    <name evidence="1" type="ORF">E5339_16385</name>
</gene>
<dbReference type="Gene3D" id="2.160.10.10">
    <property type="entry name" value="Hexapeptide repeat proteins"/>
    <property type="match status" value="1"/>
</dbReference>
<proteinExistence type="predicted"/>
<name>A0A4S2FHW3_9BACT</name>
<dbReference type="AlphaFoldDB" id="A0A4S2FHW3"/>
<protein>
    <recommendedName>
        <fullName evidence="3">Acyltransferase</fullName>
    </recommendedName>
</protein>
<comment type="caution">
    <text evidence="1">The sequence shown here is derived from an EMBL/GenBank/DDBJ whole genome shotgun (WGS) entry which is preliminary data.</text>
</comment>
<sequence length="276" mass="31469">MKMFLRYIKQFIIQIIRNMLGMRGERISLRRTLLFNLKAFGWRVALSPHVIVYNNVNIKRVGSIIFSPTFRKNSCKVIIGGPNNYTAQHTIFFNVGTIIFDGTVQIDAGVVLENYGIIHFHGYCLLGVESMILIQNRLDMGANCRIGFYATVMDNDGHYVLDLKDHLLKRNSKPIVLGDFTWIGAKCFVKKGVITPSHFIVASPNSVLLKDYSSMSCYSIVGGNPLKVLRENVTFISNPESEMKVINYMLNHRESEETFMEQFVQEHNVKSFISVD</sequence>
<reference evidence="1 2" key="1">
    <citation type="submission" date="2019-04" db="EMBL/GenBank/DDBJ databases">
        <title>Microbes associate with the intestines of laboratory mice.</title>
        <authorList>
            <person name="Navarre W."/>
            <person name="Wong E."/>
            <person name="Huang K."/>
            <person name="Tropini C."/>
            <person name="Ng K."/>
            <person name="Yu B."/>
        </authorList>
    </citation>
    <scope>NUCLEOTIDE SEQUENCE [LARGE SCALE GENOMIC DNA]</scope>
    <source>
        <strain evidence="1 2">NM22_B1</strain>
    </source>
</reference>
<evidence type="ECO:0000313" key="2">
    <source>
        <dbReference type="Proteomes" id="UP000310760"/>
    </source>
</evidence>